<dbReference type="OrthoDB" id="195446at2759"/>
<keyword evidence="4" id="KW-1185">Reference proteome</keyword>
<feature type="region of interest" description="Disordered" evidence="1">
    <location>
        <begin position="150"/>
        <end position="186"/>
    </location>
</feature>
<dbReference type="EMBL" id="PUHP01000866">
    <property type="protein sequence ID" value="TQN67663.1"/>
    <property type="molecule type" value="Genomic_DNA"/>
</dbReference>
<evidence type="ECO:0000313" key="3">
    <source>
        <dbReference type="EMBL" id="TQN67663.1"/>
    </source>
</evidence>
<evidence type="ECO:0000256" key="1">
    <source>
        <dbReference type="SAM" id="MobiDB-lite"/>
    </source>
</evidence>
<evidence type="ECO:0000259" key="2">
    <source>
        <dbReference type="Pfam" id="PF17107"/>
    </source>
</evidence>
<feature type="compositionally biased region" description="Polar residues" evidence="1">
    <location>
        <begin position="175"/>
        <end position="186"/>
    </location>
</feature>
<dbReference type="Proteomes" id="UP000326340">
    <property type="component" value="Unassembled WGS sequence"/>
</dbReference>
<gene>
    <name evidence="3" type="ORF">CSHISOI_07782</name>
</gene>
<name>A0A5Q4BL19_9PEZI</name>
<dbReference type="InterPro" id="IPR031352">
    <property type="entry name" value="SesA"/>
</dbReference>
<accession>A0A5Q4BL19</accession>
<protein>
    <recommendedName>
        <fullName evidence="2">NACHT-NTPase and P-loop NTPases N-terminal domain-containing protein</fullName>
    </recommendedName>
</protein>
<comment type="caution">
    <text evidence="3">The sequence shown here is derived from an EMBL/GenBank/DDBJ whole genome shotgun (WGS) entry which is preliminary data.</text>
</comment>
<dbReference type="AlphaFoldDB" id="A0A5Q4BL19"/>
<reference evidence="3 4" key="1">
    <citation type="journal article" date="2019" name="Sci. Rep.">
        <title>Colletotrichum shisoi sp. nov., an anthracnose pathogen of Perilla frutescens in Japan: molecular phylogenetic, morphological and genomic evidence.</title>
        <authorList>
            <person name="Gan P."/>
            <person name="Tsushima A."/>
            <person name="Hiroyama R."/>
            <person name="Narusaka M."/>
            <person name="Takano Y."/>
            <person name="Narusaka Y."/>
            <person name="Kawaradani M."/>
            <person name="Damm U."/>
            <person name="Shirasu K."/>
        </authorList>
    </citation>
    <scope>NUCLEOTIDE SEQUENCE [LARGE SCALE GENOMIC DNA]</scope>
    <source>
        <strain evidence="3 4">PG-2018a</strain>
    </source>
</reference>
<organism evidence="3 4">
    <name type="scientific">Colletotrichum shisoi</name>
    <dbReference type="NCBI Taxonomy" id="2078593"/>
    <lineage>
        <taxon>Eukaryota</taxon>
        <taxon>Fungi</taxon>
        <taxon>Dikarya</taxon>
        <taxon>Ascomycota</taxon>
        <taxon>Pezizomycotina</taxon>
        <taxon>Sordariomycetes</taxon>
        <taxon>Hypocreomycetidae</taxon>
        <taxon>Glomerellales</taxon>
        <taxon>Glomerellaceae</taxon>
        <taxon>Colletotrichum</taxon>
        <taxon>Colletotrichum destructivum species complex</taxon>
    </lineage>
</organism>
<evidence type="ECO:0000313" key="4">
    <source>
        <dbReference type="Proteomes" id="UP000326340"/>
    </source>
</evidence>
<proteinExistence type="predicted"/>
<feature type="domain" description="NACHT-NTPase and P-loop NTPases N-terminal" evidence="2">
    <location>
        <begin position="11"/>
        <end position="134"/>
    </location>
</feature>
<sequence>MVSGIEIAGLISAIITIVDTAIDFCDAIKDLDGLPEAFKQVHARLPLVREILLDAKGLAKNADENEASALKSGLENCQEKAEELKMIFLHILQDKSEDGAFVVSVYGAFVKRKKGLGSRVETLMQRILEDFQILSTYAVFEAAKKKEDDIEKARQEMTNVPPSIDDSDLEDKPGSTWNQNAGRDIV</sequence>
<dbReference type="Pfam" id="PF17107">
    <property type="entry name" value="SesA"/>
    <property type="match status" value="1"/>
</dbReference>